<comment type="similarity">
    <text evidence="1">Belongs to the PPR family. P subfamily.</text>
</comment>
<dbReference type="InterPro" id="IPR002885">
    <property type="entry name" value="PPR_rpt"/>
</dbReference>
<dbReference type="Proteomes" id="UP000657918">
    <property type="component" value="Unassembled WGS sequence"/>
</dbReference>
<dbReference type="AlphaFoldDB" id="A0A835TK39"/>
<dbReference type="OrthoDB" id="185373at2759"/>
<sequence>MNKEWVAPNAVTINTLVGGMCRSRRVGRVVEFFVEAQRRGLRGNAVTLAFCNVNNFEKSLEFFIEMLKSGCSPDAIVYYKLISDFSHDGRMVDDASFVLSKWKEAVRTKFKRVFALLKEVDEAGLKPVIAYNILIALYQQNWGFKRVLKKMIRDDVVPTVATYSFLINAESVVSLMEDMKIRRVTQSTTTYKAIFKGLREEKHLVKGFEFMYRMIEHSCNHDYITMEIITGWLSAVGETEKLGILLGAKMFLIPLHRKLLRGREPCIPNLNRRTRWGCFHYRVEEANMPRGYVSLPETTNFLISSCHP</sequence>
<dbReference type="EMBL" id="JADGMS010000002">
    <property type="protein sequence ID" value="KAF9687858.1"/>
    <property type="molecule type" value="Genomic_DNA"/>
</dbReference>
<dbReference type="NCBIfam" id="TIGR00756">
    <property type="entry name" value="PPR"/>
    <property type="match status" value="2"/>
</dbReference>
<comment type="caution">
    <text evidence="4">The sequence shown here is derived from an EMBL/GenBank/DDBJ whole genome shotgun (WGS) entry which is preliminary data.</text>
</comment>
<dbReference type="InterPro" id="IPR011990">
    <property type="entry name" value="TPR-like_helical_dom_sf"/>
</dbReference>
<keyword evidence="2" id="KW-0677">Repeat</keyword>
<dbReference type="Pfam" id="PF01535">
    <property type="entry name" value="PPR"/>
    <property type="match status" value="2"/>
</dbReference>
<protein>
    <recommendedName>
        <fullName evidence="6">Pentatricopeptide repeat-containing protein</fullName>
    </recommendedName>
</protein>
<organism evidence="4 5">
    <name type="scientific">Salix dunnii</name>
    <dbReference type="NCBI Taxonomy" id="1413687"/>
    <lineage>
        <taxon>Eukaryota</taxon>
        <taxon>Viridiplantae</taxon>
        <taxon>Streptophyta</taxon>
        <taxon>Embryophyta</taxon>
        <taxon>Tracheophyta</taxon>
        <taxon>Spermatophyta</taxon>
        <taxon>Magnoliopsida</taxon>
        <taxon>eudicotyledons</taxon>
        <taxon>Gunneridae</taxon>
        <taxon>Pentapetalae</taxon>
        <taxon>rosids</taxon>
        <taxon>fabids</taxon>
        <taxon>Malpighiales</taxon>
        <taxon>Salicaceae</taxon>
        <taxon>Saliceae</taxon>
        <taxon>Salix</taxon>
    </lineage>
</organism>
<dbReference type="Gene3D" id="1.25.40.10">
    <property type="entry name" value="Tetratricopeptide repeat domain"/>
    <property type="match status" value="3"/>
</dbReference>
<proteinExistence type="inferred from homology"/>
<evidence type="ECO:0000256" key="1">
    <source>
        <dbReference type="ARBA" id="ARBA00007626"/>
    </source>
</evidence>
<evidence type="ECO:0000313" key="4">
    <source>
        <dbReference type="EMBL" id="KAF9687858.1"/>
    </source>
</evidence>
<evidence type="ECO:0000256" key="3">
    <source>
        <dbReference type="PROSITE-ProRule" id="PRU00708"/>
    </source>
</evidence>
<feature type="repeat" description="PPR" evidence="3">
    <location>
        <begin position="9"/>
        <end position="43"/>
    </location>
</feature>
<evidence type="ECO:0000313" key="5">
    <source>
        <dbReference type="Proteomes" id="UP000657918"/>
    </source>
</evidence>
<evidence type="ECO:0000256" key="2">
    <source>
        <dbReference type="ARBA" id="ARBA00022737"/>
    </source>
</evidence>
<keyword evidence="5" id="KW-1185">Reference proteome</keyword>
<name>A0A835TK39_9ROSI</name>
<dbReference type="PROSITE" id="PS51375">
    <property type="entry name" value="PPR"/>
    <property type="match status" value="1"/>
</dbReference>
<evidence type="ECO:0008006" key="6">
    <source>
        <dbReference type="Google" id="ProtNLM"/>
    </source>
</evidence>
<dbReference type="Pfam" id="PF13812">
    <property type="entry name" value="PPR_3"/>
    <property type="match status" value="1"/>
</dbReference>
<reference evidence="4 5" key="1">
    <citation type="submission" date="2020-10" db="EMBL/GenBank/DDBJ databases">
        <title>Plant Genome Project.</title>
        <authorList>
            <person name="Zhang R.-G."/>
        </authorList>
    </citation>
    <scope>NUCLEOTIDE SEQUENCE [LARGE SCALE GENOMIC DNA]</scope>
    <source>
        <strain evidence="4">FAFU-HL-1</strain>
        <tissue evidence="4">Leaf</tissue>
    </source>
</reference>
<dbReference type="PANTHER" id="PTHR47941">
    <property type="entry name" value="PENTATRICOPEPTIDE REPEAT-CONTAINING PROTEIN 3, MITOCHONDRIAL"/>
    <property type="match status" value="1"/>
</dbReference>
<gene>
    <name evidence="4" type="ORF">SADUNF_Sadunf02G0136900</name>
</gene>
<accession>A0A835TK39</accession>